<evidence type="ECO:0000256" key="4">
    <source>
        <dbReference type="ARBA" id="ARBA00023136"/>
    </source>
</evidence>
<dbReference type="Pfam" id="PF04479">
    <property type="entry name" value="RTA1"/>
    <property type="match status" value="1"/>
</dbReference>
<dbReference type="GeneID" id="37116716"/>
<accession>A0A317WGY7</accession>
<sequence>MAKLEPYVPGYYLWNYMPSIPAAVIFIILFLGVTVFHFFKLFRSRSWFSIPLAIGGIFEVIGYIARVVAHEHTAELVPYSIQSVLILLAPVLFAASVYMVLGRIIRSVNAEQHSLVPVRWLTKLFVTSDVVSFLVQGSGAGLMAMESMGTLAKIIIIVGLVIQVIMFGFFIVASIVFYLCMRQRPTREALDKSQTPWKYHMHTLFAVSVLIMIRSIYRVIEYAMGNNGYLLSNEWPLYVFDTVLMWLVMVIWAVRYPENIQKGKPEMELIATQDAEHPVQDVHELRAVGGGVFRGLEEGIEGTSVPGCVYVRV</sequence>
<dbReference type="STRING" id="1450535.A0A317WGY7"/>
<dbReference type="RefSeq" id="XP_025466422.1">
    <property type="nucleotide sequence ID" value="XM_025614573.1"/>
</dbReference>
<keyword evidence="2 5" id="KW-0812">Transmembrane</keyword>
<feature type="transmembrane region" description="Helical" evidence="5">
    <location>
        <begin position="20"/>
        <end position="39"/>
    </location>
</feature>
<evidence type="ECO:0000256" key="1">
    <source>
        <dbReference type="ARBA" id="ARBA00004141"/>
    </source>
</evidence>
<evidence type="ECO:0000313" key="7">
    <source>
        <dbReference type="Proteomes" id="UP000246702"/>
    </source>
</evidence>
<dbReference type="InterPro" id="IPR007568">
    <property type="entry name" value="RTA1"/>
</dbReference>
<dbReference type="AlphaFoldDB" id="A0A317WGY7"/>
<feature type="transmembrane region" description="Helical" evidence="5">
    <location>
        <begin position="154"/>
        <end position="179"/>
    </location>
</feature>
<evidence type="ECO:0000313" key="6">
    <source>
        <dbReference type="EMBL" id="PWY84497.1"/>
    </source>
</evidence>
<feature type="transmembrane region" description="Helical" evidence="5">
    <location>
        <begin position="199"/>
        <end position="217"/>
    </location>
</feature>
<evidence type="ECO:0000256" key="5">
    <source>
        <dbReference type="SAM" id="Phobius"/>
    </source>
</evidence>
<protein>
    <submittedName>
        <fullName evidence="6">RTA1 like protein</fullName>
    </submittedName>
</protein>
<dbReference type="PANTHER" id="PTHR31465">
    <property type="entry name" value="PROTEIN RTA1-RELATED"/>
    <property type="match status" value="1"/>
</dbReference>
<comment type="subcellular location">
    <subcellularLocation>
        <location evidence="1">Membrane</location>
        <topology evidence="1">Multi-pass membrane protein</topology>
    </subcellularLocation>
</comment>
<proteinExistence type="predicted"/>
<dbReference type="OrthoDB" id="3358017at2759"/>
<dbReference type="Proteomes" id="UP000246702">
    <property type="component" value="Unassembled WGS sequence"/>
</dbReference>
<evidence type="ECO:0000256" key="2">
    <source>
        <dbReference type="ARBA" id="ARBA00022692"/>
    </source>
</evidence>
<keyword evidence="7" id="KW-1185">Reference proteome</keyword>
<feature type="transmembrane region" description="Helical" evidence="5">
    <location>
        <begin position="237"/>
        <end position="254"/>
    </location>
</feature>
<dbReference type="GO" id="GO:0016020">
    <property type="term" value="C:membrane"/>
    <property type="evidence" value="ECO:0007669"/>
    <property type="project" value="UniProtKB-SubCell"/>
</dbReference>
<feature type="transmembrane region" description="Helical" evidence="5">
    <location>
        <begin position="46"/>
        <end position="69"/>
    </location>
</feature>
<organism evidence="6 7">
    <name type="scientific">Aspergillus sclerotioniger CBS 115572</name>
    <dbReference type="NCBI Taxonomy" id="1450535"/>
    <lineage>
        <taxon>Eukaryota</taxon>
        <taxon>Fungi</taxon>
        <taxon>Dikarya</taxon>
        <taxon>Ascomycota</taxon>
        <taxon>Pezizomycotina</taxon>
        <taxon>Eurotiomycetes</taxon>
        <taxon>Eurotiomycetidae</taxon>
        <taxon>Eurotiales</taxon>
        <taxon>Aspergillaceae</taxon>
        <taxon>Aspergillus</taxon>
        <taxon>Aspergillus subgen. Circumdati</taxon>
    </lineage>
</organism>
<comment type="caution">
    <text evidence="6">The sequence shown here is derived from an EMBL/GenBank/DDBJ whole genome shotgun (WGS) entry which is preliminary data.</text>
</comment>
<feature type="transmembrane region" description="Helical" evidence="5">
    <location>
        <begin position="121"/>
        <end position="142"/>
    </location>
</feature>
<evidence type="ECO:0000256" key="3">
    <source>
        <dbReference type="ARBA" id="ARBA00022989"/>
    </source>
</evidence>
<dbReference type="PANTHER" id="PTHR31465:SF27">
    <property type="entry name" value="DOMAIN PROTEIN, PUTATIVE (AFU_ORTHOLOGUE AFUA_3G01030)-RELATED"/>
    <property type="match status" value="1"/>
</dbReference>
<gene>
    <name evidence="6" type="ORF">BO94DRAFT_566630</name>
</gene>
<keyword evidence="3 5" id="KW-1133">Transmembrane helix</keyword>
<keyword evidence="4 5" id="KW-0472">Membrane</keyword>
<dbReference type="EMBL" id="MSFK01000017">
    <property type="protein sequence ID" value="PWY84497.1"/>
    <property type="molecule type" value="Genomic_DNA"/>
</dbReference>
<reference evidence="6 7" key="1">
    <citation type="submission" date="2016-12" db="EMBL/GenBank/DDBJ databases">
        <title>The genomes of Aspergillus section Nigri reveals drivers in fungal speciation.</title>
        <authorList>
            <consortium name="DOE Joint Genome Institute"/>
            <person name="Vesth T.C."/>
            <person name="Nybo J."/>
            <person name="Theobald S."/>
            <person name="Brandl J."/>
            <person name="Frisvad J.C."/>
            <person name="Nielsen K.F."/>
            <person name="Lyhne E.K."/>
            <person name="Kogle M.E."/>
            <person name="Kuo A."/>
            <person name="Riley R."/>
            <person name="Clum A."/>
            <person name="Nolan M."/>
            <person name="Lipzen A."/>
            <person name="Salamov A."/>
            <person name="Henrissat B."/>
            <person name="Wiebenga A."/>
            <person name="De Vries R.P."/>
            <person name="Grigoriev I.V."/>
            <person name="Mortensen U.H."/>
            <person name="Andersen M.R."/>
            <person name="Baker S.E."/>
        </authorList>
    </citation>
    <scope>NUCLEOTIDE SEQUENCE [LARGE SCALE GENOMIC DNA]</scope>
    <source>
        <strain evidence="6 7">CBS 115572</strain>
    </source>
</reference>
<feature type="transmembrane region" description="Helical" evidence="5">
    <location>
        <begin position="81"/>
        <end position="101"/>
    </location>
</feature>
<name>A0A317WGY7_9EURO</name>